<proteinExistence type="predicted"/>
<evidence type="ECO:0000313" key="1">
    <source>
        <dbReference type="EMBL" id="OGG84781.1"/>
    </source>
</evidence>
<protein>
    <submittedName>
        <fullName evidence="1">Uncharacterized protein</fullName>
    </submittedName>
</protein>
<dbReference type="AlphaFoldDB" id="A0A1F6FFY9"/>
<gene>
    <name evidence="1" type="ORF">A3G90_01710</name>
</gene>
<name>A0A1F6FFY9_9BACT</name>
<organism evidence="1 2">
    <name type="scientific">Candidatus Kaiserbacteria bacterium RIFCSPLOWO2_12_FULL_45_26</name>
    <dbReference type="NCBI Taxonomy" id="1798525"/>
    <lineage>
        <taxon>Bacteria</taxon>
        <taxon>Candidatus Kaiseribacteriota</taxon>
    </lineage>
</organism>
<evidence type="ECO:0000313" key="2">
    <source>
        <dbReference type="Proteomes" id="UP000177325"/>
    </source>
</evidence>
<dbReference type="EMBL" id="MFMM01000001">
    <property type="protein sequence ID" value="OGG84781.1"/>
    <property type="molecule type" value="Genomic_DNA"/>
</dbReference>
<dbReference type="Proteomes" id="UP000177325">
    <property type="component" value="Unassembled WGS sequence"/>
</dbReference>
<accession>A0A1F6FFY9</accession>
<comment type="caution">
    <text evidence="1">The sequence shown here is derived from an EMBL/GenBank/DDBJ whole genome shotgun (WGS) entry which is preliminary data.</text>
</comment>
<reference evidence="1 2" key="1">
    <citation type="journal article" date="2016" name="Nat. Commun.">
        <title>Thousands of microbial genomes shed light on interconnected biogeochemical processes in an aquifer system.</title>
        <authorList>
            <person name="Anantharaman K."/>
            <person name="Brown C.T."/>
            <person name="Hug L.A."/>
            <person name="Sharon I."/>
            <person name="Castelle C.J."/>
            <person name="Probst A.J."/>
            <person name="Thomas B.C."/>
            <person name="Singh A."/>
            <person name="Wilkins M.J."/>
            <person name="Karaoz U."/>
            <person name="Brodie E.L."/>
            <person name="Williams K.H."/>
            <person name="Hubbard S.S."/>
            <person name="Banfield J.F."/>
        </authorList>
    </citation>
    <scope>NUCLEOTIDE SEQUENCE [LARGE SCALE GENOMIC DNA]</scope>
</reference>
<dbReference type="STRING" id="1798525.A3G90_01710"/>
<sequence length="100" mass="10994">MPGLTLCGDLGEWVGDEDLLNCCPEDTNEPPNDDFDTRLRVMAEGAWVNPQVGFCTEEDRINFLPGVNADAGTEEGEVVVQVSTRHTLSLPVDARPDYTR</sequence>